<dbReference type="AlphaFoldDB" id="A0A9P4NPF8"/>
<proteinExistence type="predicted"/>
<keyword evidence="3" id="KW-1185">Reference proteome</keyword>
<dbReference type="PANTHER" id="PTHR24148:SF64">
    <property type="entry name" value="HETEROKARYON INCOMPATIBILITY DOMAIN-CONTAINING PROTEIN"/>
    <property type="match status" value="1"/>
</dbReference>
<accession>A0A9P4NPF8</accession>
<dbReference type="EMBL" id="MU007051">
    <property type="protein sequence ID" value="KAF2428988.1"/>
    <property type="molecule type" value="Genomic_DNA"/>
</dbReference>
<evidence type="ECO:0000313" key="2">
    <source>
        <dbReference type="EMBL" id="KAF2428988.1"/>
    </source>
</evidence>
<gene>
    <name evidence="2" type="ORF">EJ08DRAFT_309375</name>
</gene>
<evidence type="ECO:0000313" key="3">
    <source>
        <dbReference type="Proteomes" id="UP000800235"/>
    </source>
</evidence>
<dbReference type="Proteomes" id="UP000800235">
    <property type="component" value="Unassembled WGS sequence"/>
</dbReference>
<dbReference type="InterPro" id="IPR052895">
    <property type="entry name" value="HetReg/Transcr_Mod"/>
</dbReference>
<comment type="caution">
    <text evidence="2">The sequence shown here is derived from an EMBL/GenBank/DDBJ whole genome shotgun (WGS) entry which is preliminary data.</text>
</comment>
<reference evidence="2" key="1">
    <citation type="journal article" date="2020" name="Stud. Mycol.">
        <title>101 Dothideomycetes genomes: a test case for predicting lifestyles and emergence of pathogens.</title>
        <authorList>
            <person name="Haridas S."/>
            <person name="Albert R."/>
            <person name="Binder M."/>
            <person name="Bloem J."/>
            <person name="Labutti K."/>
            <person name="Salamov A."/>
            <person name="Andreopoulos B."/>
            <person name="Baker S."/>
            <person name="Barry K."/>
            <person name="Bills G."/>
            <person name="Bluhm B."/>
            <person name="Cannon C."/>
            <person name="Castanera R."/>
            <person name="Culley D."/>
            <person name="Daum C."/>
            <person name="Ezra D."/>
            <person name="Gonzalez J."/>
            <person name="Henrissat B."/>
            <person name="Kuo A."/>
            <person name="Liang C."/>
            <person name="Lipzen A."/>
            <person name="Lutzoni F."/>
            <person name="Magnuson J."/>
            <person name="Mondo S."/>
            <person name="Nolan M."/>
            <person name="Ohm R."/>
            <person name="Pangilinan J."/>
            <person name="Park H.-J."/>
            <person name="Ramirez L."/>
            <person name="Alfaro M."/>
            <person name="Sun H."/>
            <person name="Tritt A."/>
            <person name="Yoshinaga Y."/>
            <person name="Zwiers L.-H."/>
            <person name="Turgeon B."/>
            <person name="Goodwin S."/>
            <person name="Spatafora J."/>
            <person name="Crous P."/>
            <person name="Grigoriev I."/>
        </authorList>
    </citation>
    <scope>NUCLEOTIDE SEQUENCE</scope>
    <source>
        <strain evidence="2">CBS 130266</strain>
    </source>
</reference>
<protein>
    <submittedName>
        <fullName evidence="2">HET-domain-containing protein</fullName>
    </submittedName>
</protein>
<dbReference type="InterPro" id="IPR010730">
    <property type="entry name" value="HET"/>
</dbReference>
<organism evidence="2 3">
    <name type="scientific">Tothia fuscella</name>
    <dbReference type="NCBI Taxonomy" id="1048955"/>
    <lineage>
        <taxon>Eukaryota</taxon>
        <taxon>Fungi</taxon>
        <taxon>Dikarya</taxon>
        <taxon>Ascomycota</taxon>
        <taxon>Pezizomycotina</taxon>
        <taxon>Dothideomycetes</taxon>
        <taxon>Pleosporomycetidae</taxon>
        <taxon>Venturiales</taxon>
        <taxon>Cylindrosympodiaceae</taxon>
        <taxon>Tothia</taxon>
    </lineage>
</organism>
<feature type="domain" description="Heterokaryon incompatibility" evidence="1">
    <location>
        <begin position="54"/>
        <end position="209"/>
    </location>
</feature>
<dbReference type="OrthoDB" id="4850726at2759"/>
<dbReference type="PANTHER" id="PTHR24148">
    <property type="entry name" value="ANKYRIN REPEAT DOMAIN-CONTAINING PROTEIN 39 HOMOLOG-RELATED"/>
    <property type="match status" value="1"/>
</dbReference>
<evidence type="ECO:0000259" key="1">
    <source>
        <dbReference type="Pfam" id="PF06985"/>
    </source>
</evidence>
<sequence>MQTYQRWAEDTAHCLEQFPRKARQGWINFARELDGFRGGGEKTAEVLRFTWGVYVALSYCWVGDARTPPCSIVLDGYHTPVTESLKSALRSQRPLGHDSDSSIPLRCWADALCINQADQAERERDILRMTEIYGNSLAVLVHIGPQADDSDLAMSLIEDIGRKHADGFDCETWLLKLRWDASVETKKAYSVLLKLFCRPYWRRLWVLQELAMSDETIGVGCGNKTVNLTYLAASTKFLCLNVEALFMLCGDNSILGPRR</sequence>
<name>A0A9P4NPF8_9PEZI</name>
<dbReference type="Pfam" id="PF06985">
    <property type="entry name" value="HET"/>
    <property type="match status" value="1"/>
</dbReference>